<dbReference type="GO" id="GO:0046872">
    <property type="term" value="F:metal ion binding"/>
    <property type="evidence" value="ECO:0007669"/>
    <property type="project" value="UniProtKB-KW"/>
</dbReference>
<dbReference type="GO" id="GO:0015689">
    <property type="term" value="P:molybdate ion transport"/>
    <property type="evidence" value="ECO:0007669"/>
    <property type="project" value="InterPro"/>
</dbReference>
<dbReference type="PANTHER" id="PTHR30632">
    <property type="entry name" value="MOLYBDATE-BINDING PERIPLASMIC PROTEIN"/>
    <property type="match status" value="1"/>
</dbReference>
<dbReference type="Gene3D" id="3.40.190.10">
    <property type="entry name" value="Periplasmic binding protein-like II"/>
    <property type="match status" value="2"/>
</dbReference>
<dbReference type="PIRSF" id="PIRSF004846">
    <property type="entry name" value="ModA"/>
    <property type="match status" value="1"/>
</dbReference>
<dbReference type="InterPro" id="IPR044084">
    <property type="entry name" value="AvModA-like_subst-bd"/>
</dbReference>
<dbReference type="EMBL" id="UOED01000090">
    <property type="protein sequence ID" value="VAV94446.1"/>
    <property type="molecule type" value="Genomic_DNA"/>
</dbReference>
<keyword evidence="1" id="KW-0500">Molybdenum</keyword>
<protein>
    <submittedName>
        <fullName evidence="4">Molybdenum ABC transporter, substrate-binding protein ModA</fullName>
    </submittedName>
</protein>
<dbReference type="NCBIfam" id="TIGR01256">
    <property type="entry name" value="modA"/>
    <property type="match status" value="1"/>
</dbReference>
<keyword evidence="2" id="KW-0479">Metal-binding</keyword>
<dbReference type="FunFam" id="3.40.190.10:FF:000035">
    <property type="entry name" value="Molybdate ABC transporter substrate-binding protein"/>
    <property type="match status" value="1"/>
</dbReference>
<name>A0A3B0S0U7_9ZZZZ</name>
<gene>
    <name evidence="4" type="ORF">MNBD_ALPHA02-1831</name>
</gene>
<dbReference type="GO" id="GO:0030973">
    <property type="term" value="F:molybdate ion binding"/>
    <property type="evidence" value="ECO:0007669"/>
    <property type="project" value="InterPro"/>
</dbReference>
<dbReference type="InterPro" id="IPR050682">
    <property type="entry name" value="ModA/WtpA"/>
</dbReference>
<dbReference type="PANTHER" id="PTHR30632:SF14">
    <property type="entry name" value="TUNGSTATE_MOLYBDATE_CHROMATE-BINDING PROTEIN MODA"/>
    <property type="match status" value="1"/>
</dbReference>
<evidence type="ECO:0000256" key="1">
    <source>
        <dbReference type="ARBA" id="ARBA00022505"/>
    </source>
</evidence>
<accession>A0A3B0S0U7</accession>
<organism evidence="4">
    <name type="scientific">hydrothermal vent metagenome</name>
    <dbReference type="NCBI Taxonomy" id="652676"/>
    <lineage>
        <taxon>unclassified sequences</taxon>
        <taxon>metagenomes</taxon>
        <taxon>ecological metagenomes</taxon>
    </lineage>
</organism>
<proteinExistence type="predicted"/>
<evidence type="ECO:0000256" key="2">
    <source>
        <dbReference type="ARBA" id="ARBA00022723"/>
    </source>
</evidence>
<evidence type="ECO:0000256" key="3">
    <source>
        <dbReference type="ARBA" id="ARBA00022729"/>
    </source>
</evidence>
<dbReference type="Pfam" id="PF13531">
    <property type="entry name" value="SBP_bac_11"/>
    <property type="match status" value="1"/>
</dbReference>
<dbReference type="AlphaFoldDB" id="A0A3B0S0U7"/>
<dbReference type="SUPFAM" id="SSF53850">
    <property type="entry name" value="Periplasmic binding protein-like II"/>
    <property type="match status" value="1"/>
</dbReference>
<dbReference type="InterPro" id="IPR005950">
    <property type="entry name" value="ModA"/>
</dbReference>
<dbReference type="CDD" id="cd13539">
    <property type="entry name" value="PBP2_AvModA"/>
    <property type="match status" value="1"/>
</dbReference>
<sequence>MILLLVVFPPQVNAADKDGSQTLHVAVASNFLFPLKKLAVRFREETGIKLLISSGSTGMLYAQISNGAPYDVFLAADKERPRLLVEKGFAVKKSRVNYAYGHIILWGNDRQIVTTKASDSCRKRLEKSRRLAIANPQTAPYGMAARESLQNLGLWKELEPRIVYGNNIIHTFQFVATGNVDFGIIALSEYLRRGQQSPGCHWVIPEKYHAPLEQQAVILKKAEKNINAATFMTFLTSDIIQKSLEHLGYGKP</sequence>
<reference evidence="4" key="1">
    <citation type="submission" date="2018-06" db="EMBL/GenBank/DDBJ databases">
        <authorList>
            <person name="Zhirakovskaya E."/>
        </authorList>
    </citation>
    <scope>NUCLEOTIDE SEQUENCE</scope>
</reference>
<keyword evidence="3" id="KW-0732">Signal</keyword>
<evidence type="ECO:0000313" key="4">
    <source>
        <dbReference type="EMBL" id="VAV94446.1"/>
    </source>
</evidence>